<reference evidence="3" key="1">
    <citation type="submission" date="2021-01" db="EMBL/GenBank/DDBJ databases">
        <authorList>
            <person name="Corre E."/>
            <person name="Pelletier E."/>
            <person name="Niang G."/>
            <person name="Scheremetjew M."/>
            <person name="Finn R."/>
            <person name="Kale V."/>
            <person name="Holt S."/>
            <person name="Cochrane G."/>
            <person name="Meng A."/>
            <person name="Brown T."/>
            <person name="Cohen L."/>
        </authorList>
    </citation>
    <scope>NUCLEOTIDE SEQUENCE</scope>
    <source>
        <strain evidence="3">CCMP 2712</strain>
    </source>
</reference>
<dbReference type="EMBL" id="HBKN01007661">
    <property type="protein sequence ID" value="CAE2265318.1"/>
    <property type="molecule type" value="Transcribed_RNA"/>
</dbReference>
<dbReference type="PROSITE" id="PS51996">
    <property type="entry name" value="TR_MART"/>
    <property type="match status" value="1"/>
</dbReference>
<accession>A0A6U5XA94</accession>
<proteinExistence type="predicted"/>
<gene>
    <name evidence="2" type="ORF">GTHE00462_LOCUS6076</name>
    <name evidence="3" type="ORF">GTHE00462_LOCUS6078</name>
</gene>
<dbReference type="EMBL" id="HBKN01007656">
    <property type="protein sequence ID" value="CAE2265305.1"/>
    <property type="molecule type" value="Transcribed_RNA"/>
</dbReference>
<name>A0A6U5XA94_GUITH</name>
<feature type="region of interest" description="Disordered" evidence="1">
    <location>
        <begin position="118"/>
        <end position="165"/>
    </location>
</feature>
<dbReference type="AlphaFoldDB" id="A0A6U5XA94"/>
<evidence type="ECO:0000313" key="3">
    <source>
        <dbReference type="EMBL" id="CAE2265318.1"/>
    </source>
</evidence>
<organism evidence="3">
    <name type="scientific">Guillardia theta</name>
    <name type="common">Cryptophyte</name>
    <name type="synonym">Cryptomonas phi</name>
    <dbReference type="NCBI Taxonomy" id="55529"/>
    <lineage>
        <taxon>Eukaryota</taxon>
        <taxon>Cryptophyceae</taxon>
        <taxon>Pyrenomonadales</taxon>
        <taxon>Geminigeraceae</taxon>
        <taxon>Guillardia</taxon>
    </lineage>
</organism>
<protein>
    <submittedName>
        <fullName evidence="3">Uncharacterized protein</fullName>
    </submittedName>
</protein>
<feature type="compositionally biased region" description="Gly residues" evidence="1">
    <location>
        <begin position="118"/>
        <end position="129"/>
    </location>
</feature>
<evidence type="ECO:0000313" key="2">
    <source>
        <dbReference type="EMBL" id="CAE2265305.1"/>
    </source>
</evidence>
<sequence>MEISCGAIDRGASLTFVSQYPGEGEMLYPPLSYLEVVKTPRYREVEGRRVKVLELKINANTMSLTIEDFVGKRKQLYVGLMENLAREDPGAAENSAMGLIVQVSSGSCSIDRGGVLGAGGGEQGEGGGVVQRRVKLQGGDRGVEPREGDGDEQAQALDRRHTRRP</sequence>
<evidence type="ECO:0000256" key="1">
    <source>
        <dbReference type="SAM" id="MobiDB-lite"/>
    </source>
</evidence>